<dbReference type="AlphaFoldDB" id="A0A073B2S0"/>
<name>A0A073B2S0_9PSEU</name>
<dbReference type="eggNOG" id="ENOG5033FQ1">
    <property type="taxonomic scope" value="Bacteria"/>
</dbReference>
<dbReference type="STRING" id="28042.GU90_01570"/>
<feature type="transmembrane region" description="Helical" evidence="1">
    <location>
        <begin position="12"/>
        <end position="39"/>
    </location>
</feature>
<protein>
    <submittedName>
        <fullName evidence="2">Membrane protein</fullName>
    </submittedName>
</protein>
<keyword evidence="1" id="KW-0812">Transmembrane</keyword>
<comment type="caution">
    <text evidence="2">The sequence shown here is derived from an EMBL/GenBank/DDBJ whole genome shotgun (WGS) entry which is preliminary data.</text>
</comment>
<proteinExistence type="predicted"/>
<dbReference type="RefSeq" id="WP_029720966.1">
    <property type="nucleotide sequence ID" value="NZ_JAJUIW010000005.1"/>
</dbReference>
<evidence type="ECO:0000256" key="1">
    <source>
        <dbReference type="SAM" id="Phobius"/>
    </source>
</evidence>
<keyword evidence="3" id="KW-1185">Reference proteome</keyword>
<dbReference type="Proteomes" id="UP000031419">
    <property type="component" value="Unassembled WGS sequence"/>
</dbReference>
<keyword evidence="1" id="KW-1133">Transmembrane helix</keyword>
<evidence type="ECO:0000313" key="2">
    <source>
        <dbReference type="EMBL" id="KEI45915.1"/>
    </source>
</evidence>
<reference evidence="2 3" key="1">
    <citation type="submission" date="2014-06" db="EMBL/GenBank/DDBJ databases">
        <title>Saccharopolyspora rectivirgula DSM-43113 Genome sequencing.</title>
        <authorList>
            <person name="Barrera C."/>
            <person name="Millon L."/>
            <person name="Rognon B."/>
            <person name="Zaugg C."/>
            <person name="Monod M."/>
        </authorList>
    </citation>
    <scope>NUCLEOTIDE SEQUENCE [LARGE SCALE GENOMIC DNA]</scope>
    <source>
        <strain evidence="2 3">DSM 43113</strain>
    </source>
</reference>
<organism evidence="2 3">
    <name type="scientific">Saccharopolyspora rectivirgula</name>
    <dbReference type="NCBI Taxonomy" id="28042"/>
    <lineage>
        <taxon>Bacteria</taxon>
        <taxon>Bacillati</taxon>
        <taxon>Actinomycetota</taxon>
        <taxon>Actinomycetes</taxon>
        <taxon>Pseudonocardiales</taxon>
        <taxon>Pseudonocardiaceae</taxon>
        <taxon>Saccharopolyspora</taxon>
    </lineage>
</organism>
<dbReference type="EMBL" id="JNVU01000005">
    <property type="protein sequence ID" value="KEI45915.1"/>
    <property type="molecule type" value="Genomic_DNA"/>
</dbReference>
<keyword evidence="1" id="KW-0472">Membrane</keyword>
<evidence type="ECO:0000313" key="3">
    <source>
        <dbReference type="Proteomes" id="UP000031419"/>
    </source>
</evidence>
<accession>A0A073B2S0</accession>
<sequence>MNATQTGLLTGLILGAVAAVAGFTGFLIALVVGLIGLLVGRVLDGQLEWGDLVGRSRGR</sequence>
<gene>
    <name evidence="2" type="ORF">GU90_01570</name>
</gene>